<dbReference type="Gene3D" id="3.10.100.10">
    <property type="entry name" value="Mannose-Binding Protein A, subunit A"/>
    <property type="match status" value="1"/>
</dbReference>
<dbReference type="SUPFAM" id="SSF56436">
    <property type="entry name" value="C-type lectin-like"/>
    <property type="match status" value="1"/>
</dbReference>
<evidence type="ECO:0000313" key="2">
    <source>
        <dbReference type="EMBL" id="ARR28933.1"/>
    </source>
</evidence>
<feature type="transmembrane region" description="Helical" evidence="1">
    <location>
        <begin position="41"/>
        <end position="66"/>
    </location>
</feature>
<keyword evidence="3" id="KW-1185">Reference proteome</keyword>
<keyword evidence="2" id="KW-0430">Lectin</keyword>
<reference evidence="2" key="1">
    <citation type="journal article" date="2017" name="Vet. Pathol.">
        <title>Ranid Herpesvirus 3 and Proliferative Dermatitis in Free-Ranging Wild Common Frogs (Rana Temporaria).</title>
        <authorList>
            <person name="Origgi F.C."/>
            <person name="Schmidt B.R."/>
            <person name="Lohmann P."/>
            <person name="Otten P."/>
            <person name="Akdesir E."/>
            <person name="Gaschen V."/>
            <person name="Aguilar-Bultet L."/>
            <person name="Wahli T."/>
            <person name="Sattler U."/>
            <person name="Stoffel M.H."/>
        </authorList>
    </citation>
    <scope>NUCLEOTIDE SEQUENCE [LARGE SCALE GENOMIC DNA]</scope>
    <source>
        <strain evidence="2">FO1_2015</strain>
    </source>
</reference>
<dbReference type="GO" id="GO:0030246">
    <property type="term" value="F:carbohydrate binding"/>
    <property type="evidence" value="ECO:0007669"/>
    <property type="project" value="UniProtKB-KW"/>
</dbReference>
<protein>
    <submittedName>
        <fullName evidence="2">C-type lectin protein</fullName>
    </submittedName>
</protein>
<dbReference type="EMBL" id="KX832224">
    <property type="protein sequence ID" value="ARR28933.1"/>
    <property type="molecule type" value="Genomic_DNA"/>
</dbReference>
<name>A0A1X9T5G1_9VIRU</name>
<dbReference type="InterPro" id="IPR016186">
    <property type="entry name" value="C-type_lectin-like/link_sf"/>
</dbReference>
<accession>A0A1X9T5G1</accession>
<evidence type="ECO:0000256" key="1">
    <source>
        <dbReference type="SAM" id="Phobius"/>
    </source>
</evidence>
<keyword evidence="1" id="KW-0812">Transmembrane</keyword>
<keyword evidence="1" id="KW-1133">Transmembrane helix</keyword>
<proteinExistence type="predicted"/>
<organism evidence="2">
    <name type="scientific">Ranid herpesvirus 3</name>
    <dbReference type="NCBI Taxonomy" id="1987509"/>
    <lineage>
        <taxon>Viruses</taxon>
        <taxon>Duplodnaviria</taxon>
        <taxon>Heunggongvirae</taxon>
        <taxon>Peploviricota</taxon>
        <taxon>Herviviricetes</taxon>
        <taxon>Herpesvirales</taxon>
        <taxon>Alloherpesviridae</taxon>
        <taxon>Batravirus</taxon>
        <taxon>Batravirus ranidallo3</taxon>
    </lineage>
</organism>
<evidence type="ECO:0000313" key="3">
    <source>
        <dbReference type="Proteomes" id="UP000203507"/>
    </source>
</evidence>
<dbReference type="RefSeq" id="YP_009362442.1">
    <property type="nucleotide sequence ID" value="NC_034618.1"/>
</dbReference>
<dbReference type="GeneID" id="32878267"/>
<dbReference type="InterPro" id="IPR016187">
    <property type="entry name" value="CTDL_fold"/>
</dbReference>
<dbReference type="Pfam" id="PF05473">
    <property type="entry name" value="UL45"/>
    <property type="match status" value="1"/>
</dbReference>
<dbReference type="Proteomes" id="UP000203507">
    <property type="component" value="Segment"/>
</dbReference>
<keyword evidence="1" id="KW-0472">Membrane</keyword>
<dbReference type="KEGG" id="vg:32878267"/>
<sequence length="210" mass="23675">MTKLEVSSALIKTDERPTEEYRLDVSRETKIKRFAFCVKPIIFTIIDSLFTISASVYFGYALYVLLTARGANIVCPKPTCPLPVCPQPFCPQPICSASPAPPKNLQGNTCFCPDGWFTSENQCLRLIDEKLTYAEAKNKCDALNMQMITRNAHLGGNQLATTQFTVPIIIWTETEDKVCQTINTVHKTQQDTHCDEKHPYVCKTNIRFCV</sequence>